<gene>
    <name evidence="1" type="ORF">BN961_04017</name>
</gene>
<proteinExistence type="predicted"/>
<dbReference type="Proteomes" id="UP000035762">
    <property type="component" value="Unassembled WGS sequence"/>
</dbReference>
<organism evidence="1 2">
    <name type="scientific">Afipia felis</name>
    <name type="common">Cat scratch disease bacillus</name>
    <dbReference type="NCBI Taxonomy" id="1035"/>
    <lineage>
        <taxon>Bacteria</taxon>
        <taxon>Pseudomonadati</taxon>
        <taxon>Pseudomonadota</taxon>
        <taxon>Alphaproteobacteria</taxon>
        <taxon>Hyphomicrobiales</taxon>
        <taxon>Nitrobacteraceae</taxon>
        <taxon>Afipia</taxon>
    </lineage>
</organism>
<name>A0A090MVK9_AFIFE</name>
<reference evidence="1 2" key="1">
    <citation type="journal article" date="2014" name="Genome Announc.">
        <title>Genome Sequence of Afipia felis Strain 76713, Isolated in Hospital Water Using an Amoeba Co-Culture Procedure.</title>
        <authorList>
            <person name="Benamar S."/>
            <person name="La Scola B."/>
            <person name="Croce O."/>
        </authorList>
    </citation>
    <scope>NUCLEOTIDE SEQUENCE [LARGE SCALE GENOMIC DNA]</scope>
    <source>
        <strain evidence="1 2">76713</strain>
    </source>
</reference>
<protein>
    <submittedName>
        <fullName evidence="1">Uncharacterized protein</fullName>
    </submittedName>
</protein>
<comment type="caution">
    <text evidence="1">The sequence shown here is derived from an EMBL/GenBank/DDBJ whole genome shotgun (WGS) entry which is preliminary data.</text>
</comment>
<evidence type="ECO:0000313" key="1">
    <source>
        <dbReference type="EMBL" id="CEG10577.1"/>
    </source>
</evidence>
<dbReference type="AlphaFoldDB" id="A0A090MVK9"/>
<dbReference type="EMBL" id="CCAZ020000003">
    <property type="protein sequence ID" value="CEG10577.1"/>
    <property type="molecule type" value="Genomic_DNA"/>
</dbReference>
<evidence type="ECO:0000313" key="2">
    <source>
        <dbReference type="Proteomes" id="UP000035762"/>
    </source>
</evidence>
<accession>A0A090MVK9</accession>
<sequence>MGEPEVTIDEREDLLGIKEFDAIVTAEMAALVVKPVRVADRMTFLGIDDERAIALSELTVRHDVDTAVADQPEAWFLTFAGLEAVIGIAEAAIGGGIGLTALDHRADGRDGEREHRHLPYAAIASGR</sequence>
<keyword evidence="2" id="KW-1185">Reference proteome</keyword>